<evidence type="ECO:0000256" key="1">
    <source>
        <dbReference type="SAM" id="MobiDB-lite"/>
    </source>
</evidence>
<gene>
    <name evidence="2" type="ORF">LLUT_LOCUS24423</name>
</gene>
<dbReference type="Proteomes" id="UP001497480">
    <property type="component" value="Unassembled WGS sequence"/>
</dbReference>
<proteinExistence type="predicted"/>
<reference evidence="2 3" key="1">
    <citation type="submission" date="2024-03" db="EMBL/GenBank/DDBJ databases">
        <authorList>
            <person name="Martinez-Hernandez J."/>
        </authorList>
    </citation>
    <scope>NUCLEOTIDE SEQUENCE [LARGE SCALE GENOMIC DNA]</scope>
</reference>
<sequence length="171" mass="18324">MEEINPTMPSPTCINEDSSMPTQSPTGEDELHGEWLVVTRRRSIKNNKGGKGMAETASLASKSNKIGVPSFPRTPPPIIPNVQGIQSPINAVTRSGPSSNKKRLWLVSNVGMDHGNILVDSCTGGSEGLNANMNAKFNGAKNLHDFNAMNAMYGEIPTTFNSGKIMAINLE</sequence>
<feature type="compositionally biased region" description="Polar residues" evidence="1">
    <location>
        <begin position="10"/>
        <end position="26"/>
    </location>
</feature>
<feature type="region of interest" description="Disordered" evidence="1">
    <location>
        <begin position="1"/>
        <end position="30"/>
    </location>
</feature>
<dbReference type="AlphaFoldDB" id="A0AAV1XPY2"/>
<comment type="caution">
    <text evidence="2">The sequence shown here is derived from an EMBL/GenBank/DDBJ whole genome shotgun (WGS) entry which is preliminary data.</text>
</comment>
<protein>
    <submittedName>
        <fullName evidence="2">Uncharacterized protein</fullName>
    </submittedName>
</protein>
<organism evidence="2 3">
    <name type="scientific">Lupinus luteus</name>
    <name type="common">European yellow lupine</name>
    <dbReference type="NCBI Taxonomy" id="3873"/>
    <lineage>
        <taxon>Eukaryota</taxon>
        <taxon>Viridiplantae</taxon>
        <taxon>Streptophyta</taxon>
        <taxon>Embryophyta</taxon>
        <taxon>Tracheophyta</taxon>
        <taxon>Spermatophyta</taxon>
        <taxon>Magnoliopsida</taxon>
        <taxon>eudicotyledons</taxon>
        <taxon>Gunneridae</taxon>
        <taxon>Pentapetalae</taxon>
        <taxon>rosids</taxon>
        <taxon>fabids</taxon>
        <taxon>Fabales</taxon>
        <taxon>Fabaceae</taxon>
        <taxon>Papilionoideae</taxon>
        <taxon>50 kb inversion clade</taxon>
        <taxon>genistoids sensu lato</taxon>
        <taxon>core genistoids</taxon>
        <taxon>Genisteae</taxon>
        <taxon>Lupinus</taxon>
    </lineage>
</organism>
<name>A0AAV1XPY2_LUPLU</name>
<keyword evidence="3" id="KW-1185">Reference proteome</keyword>
<accession>A0AAV1XPY2</accession>
<dbReference type="EMBL" id="CAXHTB010000017">
    <property type="protein sequence ID" value="CAL0323363.1"/>
    <property type="molecule type" value="Genomic_DNA"/>
</dbReference>
<evidence type="ECO:0000313" key="2">
    <source>
        <dbReference type="EMBL" id="CAL0323363.1"/>
    </source>
</evidence>
<evidence type="ECO:0000313" key="3">
    <source>
        <dbReference type="Proteomes" id="UP001497480"/>
    </source>
</evidence>